<dbReference type="InterPro" id="IPR032387">
    <property type="entry name" value="ACAS_N"/>
</dbReference>
<dbReference type="InterPro" id="IPR000873">
    <property type="entry name" value="AMP-dep_synth/lig_dom"/>
</dbReference>
<dbReference type="PANTHER" id="PTHR42921">
    <property type="entry name" value="ACETOACETYL-COA SYNTHETASE"/>
    <property type="match status" value="1"/>
</dbReference>
<protein>
    <submittedName>
        <fullName evidence="8">Acetoacetate--CoA ligase</fullName>
        <ecNumber evidence="8">6.2.1.16</ecNumber>
    </submittedName>
</protein>
<evidence type="ECO:0000256" key="2">
    <source>
        <dbReference type="ARBA" id="ARBA00022598"/>
    </source>
</evidence>
<dbReference type="SUPFAM" id="SSF56801">
    <property type="entry name" value="Acetyl-CoA synthetase-like"/>
    <property type="match status" value="1"/>
</dbReference>
<dbReference type="InterPro" id="IPR045851">
    <property type="entry name" value="AMP-bd_C_sf"/>
</dbReference>
<dbReference type="PROSITE" id="PS00455">
    <property type="entry name" value="AMP_BINDING"/>
    <property type="match status" value="1"/>
</dbReference>
<evidence type="ECO:0000259" key="7">
    <source>
        <dbReference type="Pfam" id="PF16177"/>
    </source>
</evidence>
<keyword evidence="2 8" id="KW-0436">Ligase</keyword>
<organism evidence="8 9">
    <name type="scientific">Amycolatopsis pigmentata</name>
    <dbReference type="NCBI Taxonomy" id="450801"/>
    <lineage>
        <taxon>Bacteria</taxon>
        <taxon>Bacillati</taxon>
        <taxon>Actinomycetota</taxon>
        <taxon>Actinomycetes</taxon>
        <taxon>Pseudonocardiales</taxon>
        <taxon>Pseudonocardiaceae</taxon>
        <taxon>Amycolatopsis</taxon>
    </lineage>
</organism>
<feature type="domain" description="AMP-binding enzyme C-terminal" evidence="6">
    <location>
        <begin position="529"/>
        <end position="602"/>
    </location>
</feature>
<evidence type="ECO:0000256" key="3">
    <source>
        <dbReference type="ARBA" id="ARBA00022741"/>
    </source>
</evidence>
<dbReference type="Pfam" id="PF00501">
    <property type="entry name" value="AMP-binding"/>
    <property type="match status" value="1"/>
</dbReference>
<dbReference type="InterPro" id="IPR005914">
    <property type="entry name" value="Acac_CoA_synth"/>
</dbReference>
<dbReference type="EC" id="6.2.1.16" evidence="8"/>
<comment type="similarity">
    <text evidence="1">Belongs to the ATP-dependent AMP-binding enzyme family.</text>
</comment>
<dbReference type="NCBIfam" id="TIGR01217">
    <property type="entry name" value="ac_ac_CoA_syn"/>
    <property type="match status" value="1"/>
</dbReference>
<proteinExistence type="inferred from homology"/>
<dbReference type="Pfam" id="PF16177">
    <property type="entry name" value="ACAS_N"/>
    <property type="match status" value="1"/>
</dbReference>
<dbReference type="Gene3D" id="3.30.300.30">
    <property type="match status" value="1"/>
</dbReference>
<evidence type="ECO:0000259" key="6">
    <source>
        <dbReference type="Pfam" id="PF13193"/>
    </source>
</evidence>
<feature type="domain" description="AMP-dependent synthetase/ligase" evidence="5">
    <location>
        <begin position="97"/>
        <end position="460"/>
    </location>
</feature>
<dbReference type="Pfam" id="PF13193">
    <property type="entry name" value="AMP-binding_C"/>
    <property type="match status" value="1"/>
</dbReference>
<dbReference type="NCBIfam" id="NF002937">
    <property type="entry name" value="PRK03584.1"/>
    <property type="match status" value="1"/>
</dbReference>
<dbReference type="InterPro" id="IPR020845">
    <property type="entry name" value="AMP-binding_CS"/>
</dbReference>
<name>A0ABW5G3E5_9PSEU</name>
<gene>
    <name evidence="8" type="ORF">ACFSXZ_36360</name>
</gene>
<evidence type="ECO:0000313" key="8">
    <source>
        <dbReference type="EMBL" id="MFD2421818.1"/>
    </source>
</evidence>
<dbReference type="InterPro" id="IPR025110">
    <property type="entry name" value="AMP-bd_C"/>
</dbReference>
<accession>A0ABW5G3E5</accession>
<dbReference type="Proteomes" id="UP001597417">
    <property type="component" value="Unassembled WGS sequence"/>
</dbReference>
<evidence type="ECO:0000259" key="5">
    <source>
        <dbReference type="Pfam" id="PF00501"/>
    </source>
</evidence>
<feature type="domain" description="Acetyl-coenzyme A synthetase N-terminal" evidence="7">
    <location>
        <begin position="32"/>
        <end position="85"/>
    </location>
</feature>
<sequence length="646" mass="69897">MSATAPLRLHDSTLGRFVDWLARTRGLDFTDYEQLRRWSVADLSGFWSAVKEFLGVPFRTGHTEVLANEKMPGAEWFPGVETNFADGLLSTSGATRAAVVTISEDGSTETLTHHEFRRQVATLARSLRRLGVIRGDRVVGYLPNIGQAAVAFYATASLGAIWASVGADYAPEAATARLAQLSPKVLISVDGYRFAGTARDQRDAVASLRTSLAPEHTVIVSRLGLPVGDDDLDWGDVTVGDANLEPVAVPFGHPLWVLFSSGTTGLPKGIVHGHGGIQLEMYKTLRLHWDLYPDSRVLWATSPSWVLWNILVSVPLVGATAVLYDGSPTFPDTAALWRTVSAHQITHFGTSPGFLAATERGGTEPGRRFDLSSLRQIISTGSPLPASAALWAEDHVGKHIPVVSISGGTDVVGAFAGGAPTVPVRPGELPAGCLGVALESWDERGRPITGDVGELVVTRPMPSMPVAFWGDESGERYRDTYFSTYPGVWRHGDWITITDWHSVVVHGRSDATLNRNGVRLGSADIYHAVEDLPEVAEALVVGAEMSDGGYWMPLFVVLRDGTELDDELGHRLRDTIRRRASPRHVPDDIYAVPGIPHTKTGKKLEVPIKRLLQGAAPDTVITPSAVDRPELLQFFTRLANDRGSSA</sequence>
<reference evidence="9" key="1">
    <citation type="journal article" date="2019" name="Int. J. Syst. Evol. Microbiol.">
        <title>The Global Catalogue of Microorganisms (GCM) 10K type strain sequencing project: providing services to taxonomists for standard genome sequencing and annotation.</title>
        <authorList>
            <consortium name="The Broad Institute Genomics Platform"/>
            <consortium name="The Broad Institute Genome Sequencing Center for Infectious Disease"/>
            <person name="Wu L."/>
            <person name="Ma J."/>
        </authorList>
    </citation>
    <scope>NUCLEOTIDE SEQUENCE [LARGE SCALE GENOMIC DNA]</scope>
    <source>
        <strain evidence="9">CGMCC 4.7645</strain>
    </source>
</reference>
<comment type="caution">
    <text evidence="8">The sequence shown here is derived from an EMBL/GenBank/DDBJ whole genome shotgun (WGS) entry which is preliminary data.</text>
</comment>
<keyword evidence="4" id="KW-0067">ATP-binding</keyword>
<keyword evidence="9" id="KW-1185">Reference proteome</keyword>
<dbReference type="RefSeq" id="WP_378270603.1">
    <property type="nucleotide sequence ID" value="NZ_JBHUKR010000023.1"/>
</dbReference>
<dbReference type="GO" id="GO:0030729">
    <property type="term" value="F:acetoacetate-CoA ligase activity"/>
    <property type="evidence" value="ECO:0007669"/>
    <property type="project" value="UniProtKB-EC"/>
</dbReference>
<dbReference type="Gene3D" id="3.40.50.12780">
    <property type="entry name" value="N-terminal domain of ligase-like"/>
    <property type="match status" value="1"/>
</dbReference>
<evidence type="ECO:0000313" key="9">
    <source>
        <dbReference type="Proteomes" id="UP001597417"/>
    </source>
</evidence>
<dbReference type="InterPro" id="IPR042099">
    <property type="entry name" value="ANL_N_sf"/>
</dbReference>
<dbReference type="PANTHER" id="PTHR42921:SF1">
    <property type="entry name" value="ACETOACETYL-COA SYNTHETASE"/>
    <property type="match status" value="1"/>
</dbReference>
<keyword evidence="3" id="KW-0547">Nucleotide-binding</keyword>
<evidence type="ECO:0000256" key="4">
    <source>
        <dbReference type="ARBA" id="ARBA00022840"/>
    </source>
</evidence>
<dbReference type="EMBL" id="JBHUKR010000023">
    <property type="protein sequence ID" value="MFD2421818.1"/>
    <property type="molecule type" value="Genomic_DNA"/>
</dbReference>
<evidence type="ECO:0000256" key="1">
    <source>
        <dbReference type="ARBA" id="ARBA00006432"/>
    </source>
</evidence>